<keyword evidence="2" id="KW-1185">Reference proteome</keyword>
<reference evidence="1 2" key="1">
    <citation type="submission" date="2023-07" db="EMBL/GenBank/DDBJ databases">
        <title>Sequencing the genomes of 1000 actinobacteria strains.</title>
        <authorList>
            <person name="Klenk H.-P."/>
        </authorList>
    </citation>
    <scope>NUCLEOTIDE SEQUENCE [LARGE SCALE GENOMIC DNA]</scope>
    <source>
        <strain evidence="1 2">DSM 44711</strain>
    </source>
</reference>
<evidence type="ECO:0000313" key="2">
    <source>
        <dbReference type="Proteomes" id="UP001183629"/>
    </source>
</evidence>
<protein>
    <submittedName>
        <fullName evidence="1">Uncharacterized protein</fullName>
    </submittedName>
</protein>
<name>A0AAE3ZS44_9ACTN</name>
<evidence type="ECO:0000313" key="1">
    <source>
        <dbReference type="EMBL" id="MDR7323765.1"/>
    </source>
</evidence>
<organism evidence="1 2">
    <name type="scientific">Catenuloplanes niger</name>
    <dbReference type="NCBI Taxonomy" id="587534"/>
    <lineage>
        <taxon>Bacteria</taxon>
        <taxon>Bacillati</taxon>
        <taxon>Actinomycetota</taxon>
        <taxon>Actinomycetes</taxon>
        <taxon>Micromonosporales</taxon>
        <taxon>Micromonosporaceae</taxon>
        <taxon>Catenuloplanes</taxon>
    </lineage>
</organism>
<comment type="caution">
    <text evidence="1">The sequence shown here is derived from an EMBL/GenBank/DDBJ whole genome shotgun (WGS) entry which is preliminary data.</text>
</comment>
<dbReference type="EMBL" id="JAVDYC010000001">
    <property type="protein sequence ID" value="MDR7323765.1"/>
    <property type="molecule type" value="Genomic_DNA"/>
</dbReference>
<dbReference type="AlphaFoldDB" id="A0AAE3ZS44"/>
<accession>A0AAE3ZS44</accession>
<proteinExistence type="predicted"/>
<dbReference type="Proteomes" id="UP001183629">
    <property type="component" value="Unassembled WGS sequence"/>
</dbReference>
<sequence>MAGIDLTALIAASRVLLLDFDGPVCGLFAGHPAAGIATALRRLLVERGVPVVPDESDPMEVLRYAATLGRPALTREVEDALCAAELVAARSAEPTPYARELLVAAHRTGRRSSPTTPPPPAVPISPVRSWSVSCIRSSAGRTPIPRA</sequence>
<gene>
    <name evidence="1" type="ORF">J2S44_004015</name>
</gene>
<dbReference type="RefSeq" id="WP_310416168.1">
    <property type="nucleotide sequence ID" value="NZ_JAVDYC010000001.1"/>
</dbReference>